<evidence type="ECO:0000313" key="1">
    <source>
        <dbReference type="EMBL" id="PHZ08920.1"/>
    </source>
</evidence>
<dbReference type="GeneID" id="35440503"/>
<keyword evidence="2" id="KW-1185">Reference proteome</keyword>
<sequence>MDKRVTNSAVLPEGLLENWNLFRQSHGSIIYTKKLASGTSQCLSEACSKTLKQDCLNTFRILFKTLLCQWRTKM</sequence>
<reference evidence="1 2" key="1">
    <citation type="journal article" date="2016" name="Proc. Natl. Acad. Sci. U.S.A.">
        <title>Lipid metabolic changes in an early divergent fungus govern the establishment of a mutualistic symbiosis with endobacteria.</title>
        <authorList>
            <person name="Lastovetsky O.A."/>
            <person name="Gaspar M.L."/>
            <person name="Mondo S.J."/>
            <person name="LaButti K.M."/>
            <person name="Sandor L."/>
            <person name="Grigoriev I.V."/>
            <person name="Henry S.A."/>
            <person name="Pawlowska T.E."/>
        </authorList>
    </citation>
    <scope>NUCLEOTIDE SEQUENCE [LARGE SCALE GENOMIC DNA]</scope>
    <source>
        <strain evidence="1 2">ATCC 52813</strain>
    </source>
</reference>
<evidence type="ECO:0000313" key="2">
    <source>
        <dbReference type="Proteomes" id="UP000242254"/>
    </source>
</evidence>
<dbReference type="RefSeq" id="XP_023462628.1">
    <property type="nucleotide sequence ID" value="XM_023609513.1"/>
</dbReference>
<name>A0A2G4SJG9_RHIZD</name>
<organism evidence="1 2">
    <name type="scientific">Rhizopus microsporus ATCC 52813</name>
    <dbReference type="NCBI Taxonomy" id="1340429"/>
    <lineage>
        <taxon>Eukaryota</taxon>
        <taxon>Fungi</taxon>
        <taxon>Fungi incertae sedis</taxon>
        <taxon>Mucoromycota</taxon>
        <taxon>Mucoromycotina</taxon>
        <taxon>Mucoromycetes</taxon>
        <taxon>Mucorales</taxon>
        <taxon>Mucorineae</taxon>
        <taxon>Rhizopodaceae</taxon>
        <taxon>Rhizopus</taxon>
    </lineage>
</organism>
<protein>
    <submittedName>
        <fullName evidence="1">Uncharacterized protein</fullName>
    </submittedName>
</protein>
<dbReference type="Proteomes" id="UP000242254">
    <property type="component" value="Unassembled WGS sequence"/>
</dbReference>
<dbReference type="EMBL" id="KZ303861">
    <property type="protein sequence ID" value="PHZ08920.1"/>
    <property type="molecule type" value="Genomic_DNA"/>
</dbReference>
<proteinExistence type="predicted"/>
<accession>A0A2G4SJG9</accession>
<gene>
    <name evidence="1" type="ORF">RHIMIDRAFT_241134</name>
</gene>
<dbReference type="AlphaFoldDB" id="A0A2G4SJG9"/>